<evidence type="ECO:0000256" key="1">
    <source>
        <dbReference type="SAM" id="Phobius"/>
    </source>
</evidence>
<dbReference type="PANTHER" id="PTHR42867:SF1">
    <property type="entry name" value="MEMBRANE PROTEIN-RELATED"/>
    <property type="match status" value="1"/>
</dbReference>
<reference evidence="3" key="1">
    <citation type="journal article" date="2008" name="Genome Res.">
        <title>The genome of Pelotomaculum thermopropionicum reveals niche-associated evolution in anaerobic microbiota.</title>
        <authorList>
            <person name="Kosaka T."/>
            <person name="Kato S."/>
            <person name="Shimoyama T."/>
            <person name="Ishii S."/>
            <person name="Abe T."/>
            <person name="Watanabe K."/>
        </authorList>
    </citation>
    <scope>NUCLEOTIDE SEQUENCE [LARGE SCALE GENOMIC DNA]</scope>
    <source>
        <strain evidence="3">DSM 13744 / JCM 10971 / SI</strain>
    </source>
</reference>
<evidence type="ECO:0008006" key="4">
    <source>
        <dbReference type="Google" id="ProtNLM"/>
    </source>
</evidence>
<protein>
    <recommendedName>
        <fullName evidence="4">Metal-dependent enzyme</fullName>
    </recommendedName>
</protein>
<feature type="transmembrane region" description="Helical" evidence="1">
    <location>
        <begin position="93"/>
        <end position="114"/>
    </location>
</feature>
<dbReference type="Proteomes" id="UP000006556">
    <property type="component" value="Chromosome"/>
</dbReference>
<keyword evidence="3" id="KW-1185">Reference proteome</keyword>
<name>A5CYC4_PELTS</name>
<dbReference type="STRING" id="370438.PTH_2831"/>
<dbReference type="HOGENOM" id="CLU_038140_0_0_9"/>
<accession>A5CYC4</accession>
<feature type="transmembrane region" description="Helical" evidence="1">
    <location>
        <begin position="134"/>
        <end position="151"/>
    </location>
</feature>
<keyword evidence="1" id="KW-0472">Membrane</keyword>
<gene>
    <name evidence="2" type="ordered locus">PTH_2831</name>
</gene>
<evidence type="ECO:0000313" key="2">
    <source>
        <dbReference type="EMBL" id="BAF61012.1"/>
    </source>
</evidence>
<dbReference type="KEGG" id="pth:PTH_2831"/>
<keyword evidence="1" id="KW-1133">Transmembrane helix</keyword>
<dbReference type="PANTHER" id="PTHR42867">
    <property type="entry name" value="MEMBRANE PROTEIN-RELATED"/>
    <property type="match status" value="1"/>
</dbReference>
<proteinExistence type="predicted"/>
<feature type="transmembrane region" description="Helical" evidence="1">
    <location>
        <begin position="192"/>
        <end position="211"/>
    </location>
</feature>
<sequence>MNAGFQYGGQAVIEGVMMRGPDTRAIAVRRPDQSIVVDEKPVGSLTRRVPVLKWPLVRGVVVLIESLVLGIEALTFSAGQAVGEEEELTAKEIFVTAGIALGLAVLLFAVLPTAAAHLLNRVAPGSLAQNLLEGLFRIAIFLAYVAAIGRLDDIRRVFQYHGAEHKVINAYEAGEELTVERVQRHSTLHPRCGTSFLLIVLVVSILLFSLLGKQVLWWRILSRVLLLPVVAGIGYELVKLSGRYAAVPLCRVLIAPGLWLQKMTTSQPDDGQVEVAIAAFGAVLKEGEAQ</sequence>
<evidence type="ECO:0000313" key="3">
    <source>
        <dbReference type="Proteomes" id="UP000006556"/>
    </source>
</evidence>
<keyword evidence="1" id="KW-0812">Transmembrane</keyword>
<dbReference type="eggNOG" id="COG3872">
    <property type="taxonomic scope" value="Bacteria"/>
</dbReference>
<dbReference type="InterPro" id="IPR010787">
    <property type="entry name" value="DUF1385"/>
</dbReference>
<dbReference type="AlphaFoldDB" id="A5CYC4"/>
<dbReference type="EMBL" id="AP009389">
    <property type="protein sequence ID" value="BAF61012.1"/>
    <property type="molecule type" value="Genomic_DNA"/>
</dbReference>
<organism evidence="2 3">
    <name type="scientific">Pelotomaculum thermopropionicum (strain DSM 13744 / JCM 10971 / SI)</name>
    <dbReference type="NCBI Taxonomy" id="370438"/>
    <lineage>
        <taxon>Bacteria</taxon>
        <taxon>Bacillati</taxon>
        <taxon>Bacillota</taxon>
        <taxon>Clostridia</taxon>
        <taxon>Eubacteriales</taxon>
        <taxon>Desulfotomaculaceae</taxon>
        <taxon>Pelotomaculum</taxon>
    </lineage>
</organism>
<dbReference type="Pfam" id="PF07136">
    <property type="entry name" value="DUF1385"/>
    <property type="match status" value="1"/>
</dbReference>